<dbReference type="InterPro" id="IPR036380">
    <property type="entry name" value="Isochorismatase-like_sf"/>
</dbReference>
<dbReference type="Gene3D" id="3.40.50.850">
    <property type="entry name" value="Isochorismatase-like"/>
    <property type="match status" value="1"/>
</dbReference>
<evidence type="ECO:0000313" key="4">
    <source>
        <dbReference type="EMBL" id="EPS34319.1"/>
    </source>
</evidence>
<evidence type="ECO:0000256" key="2">
    <source>
        <dbReference type="ARBA" id="ARBA00022801"/>
    </source>
</evidence>
<evidence type="ECO:0000313" key="5">
    <source>
        <dbReference type="Proteomes" id="UP000019376"/>
    </source>
</evidence>
<dbReference type="PANTHER" id="PTHR43540">
    <property type="entry name" value="PEROXYUREIDOACRYLATE/UREIDOACRYLATE AMIDOHYDROLASE-RELATED"/>
    <property type="match status" value="1"/>
</dbReference>
<sequence>MTQPIPDLNLHLPTALILIDNQSAFTHPDTLSHWGTARSNPHYEENLQSLVSSFRAAKAQAQALEAATSPSASTSEPKSVEKQAPTLEIIHIFHSSDSPTSPLHHAHPLNGIQPLAFAAPATDGTEPIFWKNVNSAFIGTTLEAYLRARDIRQIVCAGLTTDHCVSTTVRMAANLGVVDRPRSVGNGRVRFRSDGSRENEVSVDKGRVILAADATATFGKGGFDAETVHRVSVASLEGEFADVMDTEAIVQALNRVGGARRQL</sequence>
<dbReference type="PhylomeDB" id="S7ZV83"/>
<dbReference type="InterPro" id="IPR000868">
    <property type="entry name" value="Isochorismatase-like_dom"/>
</dbReference>
<dbReference type="GO" id="GO:0016787">
    <property type="term" value="F:hydrolase activity"/>
    <property type="evidence" value="ECO:0007669"/>
    <property type="project" value="UniProtKB-KW"/>
</dbReference>
<dbReference type="OrthoDB" id="245563at2759"/>
<dbReference type="InterPro" id="IPR050272">
    <property type="entry name" value="Isochorismatase-like_hydrls"/>
</dbReference>
<gene>
    <name evidence="4" type="ORF">PDE_09283</name>
</gene>
<keyword evidence="2" id="KW-0378">Hydrolase</keyword>
<name>S7ZV83_PENO1</name>
<reference evidence="4 5" key="1">
    <citation type="journal article" date="2013" name="PLoS ONE">
        <title>Genomic and secretomic analyses reveal unique features of the lignocellulolytic enzyme system of Penicillium decumbens.</title>
        <authorList>
            <person name="Liu G."/>
            <person name="Zhang L."/>
            <person name="Wei X."/>
            <person name="Zou G."/>
            <person name="Qin Y."/>
            <person name="Ma L."/>
            <person name="Li J."/>
            <person name="Zheng H."/>
            <person name="Wang S."/>
            <person name="Wang C."/>
            <person name="Xun L."/>
            <person name="Zhao G.-P."/>
            <person name="Zhou Z."/>
            <person name="Qu Y."/>
        </authorList>
    </citation>
    <scope>NUCLEOTIDE SEQUENCE [LARGE SCALE GENOMIC DNA]</scope>
    <source>
        <strain evidence="5">114-2 / CGMCC 5302</strain>
    </source>
</reference>
<proteinExistence type="inferred from homology"/>
<dbReference type="AlphaFoldDB" id="S7ZV83"/>
<evidence type="ECO:0000259" key="3">
    <source>
        <dbReference type="Pfam" id="PF00857"/>
    </source>
</evidence>
<dbReference type="HOGENOM" id="CLU_068979_5_2_1"/>
<dbReference type="EMBL" id="KB644415">
    <property type="protein sequence ID" value="EPS34319.1"/>
    <property type="molecule type" value="Genomic_DNA"/>
</dbReference>
<dbReference type="eggNOG" id="ENOG502S2NA">
    <property type="taxonomic scope" value="Eukaryota"/>
</dbReference>
<evidence type="ECO:0000256" key="1">
    <source>
        <dbReference type="ARBA" id="ARBA00006336"/>
    </source>
</evidence>
<protein>
    <recommendedName>
        <fullName evidence="3">Isochorismatase-like domain-containing protein</fullName>
    </recommendedName>
</protein>
<dbReference type="Pfam" id="PF00857">
    <property type="entry name" value="Isochorismatase"/>
    <property type="match status" value="1"/>
</dbReference>
<accession>S7ZV83</accession>
<organism evidence="4 5">
    <name type="scientific">Penicillium oxalicum (strain 114-2 / CGMCC 5302)</name>
    <name type="common">Penicillium decumbens</name>
    <dbReference type="NCBI Taxonomy" id="933388"/>
    <lineage>
        <taxon>Eukaryota</taxon>
        <taxon>Fungi</taxon>
        <taxon>Dikarya</taxon>
        <taxon>Ascomycota</taxon>
        <taxon>Pezizomycotina</taxon>
        <taxon>Eurotiomycetes</taxon>
        <taxon>Eurotiomycetidae</taxon>
        <taxon>Eurotiales</taxon>
        <taxon>Aspergillaceae</taxon>
        <taxon>Penicillium</taxon>
    </lineage>
</organism>
<dbReference type="PANTHER" id="PTHR43540:SF1">
    <property type="entry name" value="ISOCHORISMATASE HYDROLASE"/>
    <property type="match status" value="1"/>
</dbReference>
<feature type="domain" description="Isochorismatase-like" evidence="3">
    <location>
        <begin position="14"/>
        <end position="247"/>
    </location>
</feature>
<comment type="similarity">
    <text evidence="1">Belongs to the isochorismatase family.</text>
</comment>
<dbReference type="Proteomes" id="UP000019376">
    <property type="component" value="Unassembled WGS sequence"/>
</dbReference>
<keyword evidence="5" id="KW-1185">Reference proteome</keyword>
<dbReference type="SUPFAM" id="SSF52499">
    <property type="entry name" value="Isochorismatase-like hydrolases"/>
    <property type="match status" value="1"/>
</dbReference>